<gene>
    <name evidence="1" type="ORF">CGI_10007242</name>
</gene>
<dbReference type="InParanoid" id="K1Q6R3"/>
<sequence length="127" mass="12585">MNSYLAIAFVVSLAVMQVTSQAAPAAGSQPADASTAAAQNARNRMLLQRLSRARTASGPGGLLGGGMNNILPFMLLSGAGGDSMRSLMMLNMFSGAGGAGASAGGAQGGMMGNLLPLMMLSEGGLSF</sequence>
<proteinExistence type="predicted"/>
<dbReference type="AlphaFoldDB" id="K1Q6R3"/>
<organism evidence="1">
    <name type="scientific">Magallana gigas</name>
    <name type="common">Pacific oyster</name>
    <name type="synonym">Crassostrea gigas</name>
    <dbReference type="NCBI Taxonomy" id="29159"/>
    <lineage>
        <taxon>Eukaryota</taxon>
        <taxon>Metazoa</taxon>
        <taxon>Spiralia</taxon>
        <taxon>Lophotrochozoa</taxon>
        <taxon>Mollusca</taxon>
        <taxon>Bivalvia</taxon>
        <taxon>Autobranchia</taxon>
        <taxon>Pteriomorphia</taxon>
        <taxon>Ostreida</taxon>
        <taxon>Ostreoidea</taxon>
        <taxon>Ostreidae</taxon>
        <taxon>Magallana</taxon>
    </lineage>
</organism>
<reference evidence="1" key="1">
    <citation type="journal article" date="2012" name="Nature">
        <title>The oyster genome reveals stress adaptation and complexity of shell formation.</title>
        <authorList>
            <person name="Zhang G."/>
            <person name="Fang X."/>
            <person name="Guo X."/>
            <person name="Li L."/>
            <person name="Luo R."/>
            <person name="Xu F."/>
            <person name="Yang P."/>
            <person name="Zhang L."/>
            <person name="Wang X."/>
            <person name="Qi H."/>
            <person name="Xiong Z."/>
            <person name="Que H."/>
            <person name="Xie Y."/>
            <person name="Holland P.W."/>
            <person name="Paps J."/>
            <person name="Zhu Y."/>
            <person name="Wu F."/>
            <person name="Chen Y."/>
            <person name="Wang J."/>
            <person name="Peng C."/>
            <person name="Meng J."/>
            <person name="Yang L."/>
            <person name="Liu J."/>
            <person name="Wen B."/>
            <person name="Zhang N."/>
            <person name="Huang Z."/>
            <person name="Zhu Q."/>
            <person name="Feng Y."/>
            <person name="Mount A."/>
            <person name="Hedgecock D."/>
            <person name="Xu Z."/>
            <person name="Liu Y."/>
            <person name="Domazet-Loso T."/>
            <person name="Du Y."/>
            <person name="Sun X."/>
            <person name="Zhang S."/>
            <person name="Liu B."/>
            <person name="Cheng P."/>
            <person name="Jiang X."/>
            <person name="Li J."/>
            <person name="Fan D."/>
            <person name="Wang W."/>
            <person name="Fu W."/>
            <person name="Wang T."/>
            <person name="Wang B."/>
            <person name="Zhang J."/>
            <person name="Peng Z."/>
            <person name="Li Y."/>
            <person name="Li N."/>
            <person name="Wang J."/>
            <person name="Chen M."/>
            <person name="He Y."/>
            <person name="Tan F."/>
            <person name="Song X."/>
            <person name="Zheng Q."/>
            <person name="Huang R."/>
            <person name="Yang H."/>
            <person name="Du X."/>
            <person name="Chen L."/>
            <person name="Yang M."/>
            <person name="Gaffney P.M."/>
            <person name="Wang S."/>
            <person name="Luo L."/>
            <person name="She Z."/>
            <person name="Ming Y."/>
            <person name="Huang W."/>
            <person name="Zhang S."/>
            <person name="Huang B."/>
            <person name="Zhang Y."/>
            <person name="Qu T."/>
            <person name="Ni P."/>
            <person name="Miao G."/>
            <person name="Wang J."/>
            <person name="Wang Q."/>
            <person name="Steinberg C.E."/>
            <person name="Wang H."/>
            <person name="Li N."/>
            <person name="Qian L."/>
            <person name="Zhang G."/>
            <person name="Li Y."/>
            <person name="Yang H."/>
            <person name="Liu X."/>
            <person name="Wang J."/>
            <person name="Yin Y."/>
            <person name="Wang J."/>
        </authorList>
    </citation>
    <scope>NUCLEOTIDE SEQUENCE [LARGE SCALE GENOMIC DNA]</scope>
    <source>
        <strain evidence="1">05x7-T-G4-1.051#20</strain>
    </source>
</reference>
<dbReference type="KEGG" id="crg:105321169"/>
<name>K1Q6R3_MAGGI</name>
<dbReference type="HOGENOM" id="CLU_1972600_0_0_1"/>
<accession>K1Q6R3</accession>
<dbReference type="EMBL" id="JH818968">
    <property type="protein sequence ID" value="EKC26969.1"/>
    <property type="molecule type" value="Genomic_DNA"/>
</dbReference>
<evidence type="ECO:0000313" key="1">
    <source>
        <dbReference type="EMBL" id="EKC26969.1"/>
    </source>
</evidence>
<protein>
    <submittedName>
        <fullName evidence="1">Uncharacterized protein</fullName>
    </submittedName>
</protein>